<feature type="region of interest" description="Disordered" evidence="1">
    <location>
        <begin position="28"/>
        <end position="48"/>
    </location>
</feature>
<dbReference type="EMBL" id="BK035277">
    <property type="protein sequence ID" value="DAG90750.1"/>
    <property type="molecule type" value="Genomic_DNA"/>
</dbReference>
<evidence type="ECO:0000256" key="1">
    <source>
        <dbReference type="SAM" id="MobiDB-lite"/>
    </source>
</evidence>
<name>A0A8S5VL90_9CAUD</name>
<accession>A0A8S5VL90</accession>
<sequence>MKCDMDCAHCKRPAKKCHGGNFHTPYADRASLPTKKPPQGPTPEYLPAVNRCGKRVTNK</sequence>
<evidence type="ECO:0000313" key="2">
    <source>
        <dbReference type="EMBL" id="DAG90750.1"/>
    </source>
</evidence>
<organism evidence="2">
    <name type="scientific">Ackermannviridae sp</name>
    <dbReference type="NCBI Taxonomy" id="2831612"/>
    <lineage>
        <taxon>Viruses</taxon>
        <taxon>Duplodnaviria</taxon>
        <taxon>Heunggongvirae</taxon>
        <taxon>Uroviricota</taxon>
        <taxon>Caudoviricetes</taxon>
        <taxon>Pantevenvirales</taxon>
        <taxon>Ackermannviridae</taxon>
    </lineage>
</organism>
<reference evidence="2" key="1">
    <citation type="journal article" date="2021" name="Proc. Natl. Acad. Sci. U.S.A.">
        <title>A Catalog of Tens of Thousands of Viruses from Human Metagenomes Reveals Hidden Associations with Chronic Diseases.</title>
        <authorList>
            <person name="Tisza M.J."/>
            <person name="Buck C.B."/>
        </authorList>
    </citation>
    <scope>NUCLEOTIDE SEQUENCE</scope>
    <source>
        <strain evidence="2">Ct0Ba24</strain>
    </source>
</reference>
<protein>
    <submittedName>
        <fullName evidence="2">Radical SAM superfamily</fullName>
    </submittedName>
</protein>
<proteinExistence type="predicted"/>